<dbReference type="AlphaFoldDB" id="A0A8E4BRR3"/>
<evidence type="ECO:0000256" key="18">
    <source>
        <dbReference type="PIRSR" id="PIRSR006135-1"/>
    </source>
</evidence>
<name>A0A8E4BRR3_9FIRM</name>
<comment type="pathway">
    <text evidence="6">Cofactor biosynthesis; adenosylcobalamin biosynthesis; adenosylcobalamin from cob(II)yrinate a,c-diamide: step 5/7.</text>
</comment>
<evidence type="ECO:0000256" key="10">
    <source>
        <dbReference type="ARBA" id="ARBA00022573"/>
    </source>
</evidence>
<accession>A0A8E4BRR3</accession>
<comment type="catalytic activity">
    <reaction evidence="1">
        <text>adenosylcob(III)inamide + ATP = adenosylcob(III)inamide phosphate + ADP + H(+)</text>
        <dbReference type="Rhea" id="RHEA:15769"/>
        <dbReference type="ChEBI" id="CHEBI:2480"/>
        <dbReference type="ChEBI" id="CHEBI:15378"/>
        <dbReference type="ChEBI" id="CHEBI:30616"/>
        <dbReference type="ChEBI" id="CHEBI:58502"/>
        <dbReference type="ChEBI" id="CHEBI:456216"/>
        <dbReference type="EC" id="2.7.1.156"/>
    </reaction>
</comment>
<comment type="catalytic activity">
    <reaction evidence="3">
        <text>adenosylcob(III)inamide + GTP = adenosylcob(III)inamide phosphate + GDP + H(+)</text>
        <dbReference type="Rhea" id="RHEA:15765"/>
        <dbReference type="ChEBI" id="CHEBI:2480"/>
        <dbReference type="ChEBI" id="CHEBI:15378"/>
        <dbReference type="ChEBI" id="CHEBI:37565"/>
        <dbReference type="ChEBI" id="CHEBI:58189"/>
        <dbReference type="ChEBI" id="CHEBI:58502"/>
        <dbReference type="EC" id="2.7.1.156"/>
    </reaction>
</comment>
<feature type="binding site" evidence="19">
    <location>
        <begin position="10"/>
        <end position="17"/>
    </location>
    <ligand>
        <name>GTP</name>
        <dbReference type="ChEBI" id="CHEBI:37565"/>
    </ligand>
</feature>
<feature type="binding site" evidence="19">
    <location>
        <position position="64"/>
    </location>
    <ligand>
        <name>GTP</name>
        <dbReference type="ChEBI" id="CHEBI:37565"/>
    </ligand>
</feature>
<keyword evidence="14" id="KW-0067">ATP-binding</keyword>
<dbReference type="SUPFAM" id="SSF52540">
    <property type="entry name" value="P-loop containing nucleoside triphosphate hydrolases"/>
    <property type="match status" value="1"/>
</dbReference>
<evidence type="ECO:0000256" key="7">
    <source>
        <dbReference type="ARBA" id="ARBA00007490"/>
    </source>
</evidence>
<keyword evidence="12 19" id="KW-0547">Nucleotide-binding</keyword>
<dbReference type="GO" id="GO:0005525">
    <property type="term" value="F:GTP binding"/>
    <property type="evidence" value="ECO:0007669"/>
    <property type="project" value="UniProtKB-KW"/>
</dbReference>
<dbReference type="EC" id="2.7.1.156" evidence="8"/>
<dbReference type="PANTHER" id="PTHR34848">
    <property type="match status" value="1"/>
</dbReference>
<comment type="function">
    <text evidence="4">Catalyzes ATP-dependent phosphorylation of adenosylcobinamide and addition of GMP to adenosylcobinamide phosphate.</text>
</comment>
<dbReference type="Gene3D" id="3.40.50.300">
    <property type="entry name" value="P-loop containing nucleotide triphosphate hydrolases"/>
    <property type="match status" value="1"/>
</dbReference>
<dbReference type="KEGG" id="dho:Dia5BBH33_09530"/>
<dbReference type="GO" id="GO:0008820">
    <property type="term" value="F:cobinamide phosphate guanylyltransferase activity"/>
    <property type="evidence" value="ECO:0007669"/>
    <property type="project" value="UniProtKB-EC"/>
</dbReference>
<dbReference type="EMBL" id="AP019697">
    <property type="protein sequence ID" value="BBK25018.1"/>
    <property type="molecule type" value="Genomic_DNA"/>
</dbReference>
<dbReference type="Proteomes" id="UP000320585">
    <property type="component" value="Chromosome"/>
</dbReference>
<dbReference type="Pfam" id="PF02283">
    <property type="entry name" value="CobU"/>
    <property type="match status" value="1"/>
</dbReference>
<evidence type="ECO:0000256" key="17">
    <source>
        <dbReference type="ARBA" id="ARBA00030571"/>
    </source>
</evidence>
<sequence>MGNKIFLVLGGARSGKSEFAEKLMYHFTGKRKGYIATSQILDEEMKYRVLLHKERRPSDWKTYEIMHTAGNQIGTVLNETDTILFDCITMYVSNLLMDHISNIDAEVLGVSDLEKLQSLLQNDLDRMFNEISLVSDREIIFVSDELGMGIVPANAMGRVYRDLVGLANQYIAKKADEVYLSIAGITVELKSRGVELS</sequence>
<dbReference type="PIRSF" id="PIRSF006135">
    <property type="entry name" value="CobU"/>
    <property type="match status" value="1"/>
</dbReference>
<feature type="binding site" evidence="19">
    <location>
        <begin position="36"/>
        <end position="38"/>
    </location>
    <ligand>
        <name>GTP</name>
        <dbReference type="ChEBI" id="CHEBI:37565"/>
    </ligand>
</feature>
<dbReference type="InterPro" id="IPR003203">
    <property type="entry name" value="CobU/CobP"/>
</dbReference>
<evidence type="ECO:0000256" key="13">
    <source>
        <dbReference type="ARBA" id="ARBA00022777"/>
    </source>
</evidence>
<evidence type="ECO:0000256" key="19">
    <source>
        <dbReference type="PIRSR" id="PIRSR006135-2"/>
    </source>
</evidence>
<protein>
    <recommendedName>
        <fullName evidence="16">Adenosylcobinamide kinase</fullName>
        <ecNumber evidence="8">2.7.1.156</ecNumber>
        <ecNumber evidence="9">2.7.7.62</ecNumber>
    </recommendedName>
    <alternativeName>
        <fullName evidence="17">Adenosylcobinamide-phosphate guanylyltransferase</fullName>
    </alternativeName>
</protein>
<dbReference type="RefSeq" id="WP_108849726.1">
    <property type="nucleotide sequence ID" value="NZ_AP019697.1"/>
</dbReference>
<dbReference type="CDD" id="cd00544">
    <property type="entry name" value="CobU"/>
    <property type="match status" value="1"/>
</dbReference>
<comment type="pathway">
    <text evidence="5">Cofactor biosynthesis; adenosylcobalamin biosynthesis; adenosylcobalamin from cob(II)yrinate a,c-diamide: step 6/7.</text>
</comment>
<dbReference type="EC" id="2.7.7.62" evidence="9"/>
<keyword evidence="21" id="KW-1185">Reference proteome</keyword>
<dbReference type="PANTHER" id="PTHR34848:SF1">
    <property type="entry name" value="BIFUNCTIONAL ADENOSYLCOBALAMIN BIOSYNTHESIS PROTEIN COBU"/>
    <property type="match status" value="1"/>
</dbReference>
<evidence type="ECO:0000256" key="16">
    <source>
        <dbReference type="ARBA" id="ARBA00029570"/>
    </source>
</evidence>
<evidence type="ECO:0000256" key="8">
    <source>
        <dbReference type="ARBA" id="ARBA00012016"/>
    </source>
</evidence>
<feature type="binding site" evidence="19">
    <location>
        <begin position="53"/>
        <end position="56"/>
    </location>
    <ligand>
        <name>GTP</name>
        <dbReference type="ChEBI" id="CHEBI:37565"/>
    </ligand>
</feature>
<feature type="binding site" evidence="19">
    <location>
        <position position="86"/>
    </location>
    <ligand>
        <name>GTP</name>
        <dbReference type="ChEBI" id="CHEBI:37565"/>
    </ligand>
</feature>
<dbReference type="GO" id="GO:0005524">
    <property type="term" value="F:ATP binding"/>
    <property type="evidence" value="ECO:0007669"/>
    <property type="project" value="UniProtKB-KW"/>
</dbReference>
<evidence type="ECO:0000256" key="14">
    <source>
        <dbReference type="ARBA" id="ARBA00022840"/>
    </source>
</evidence>
<evidence type="ECO:0000313" key="20">
    <source>
        <dbReference type="EMBL" id="BBK25018.1"/>
    </source>
</evidence>
<gene>
    <name evidence="20" type="primary">cobU</name>
    <name evidence="20" type="ORF">Dia5BBH33_09530</name>
</gene>
<dbReference type="GO" id="GO:0009236">
    <property type="term" value="P:cobalamin biosynthetic process"/>
    <property type="evidence" value="ECO:0007669"/>
    <property type="project" value="UniProtKB-UniPathway"/>
</dbReference>
<dbReference type="GeneID" id="92716165"/>
<evidence type="ECO:0000256" key="1">
    <source>
        <dbReference type="ARBA" id="ARBA00000312"/>
    </source>
</evidence>
<evidence type="ECO:0000256" key="3">
    <source>
        <dbReference type="ARBA" id="ARBA00001522"/>
    </source>
</evidence>
<evidence type="ECO:0000313" key="21">
    <source>
        <dbReference type="Proteomes" id="UP000320585"/>
    </source>
</evidence>
<evidence type="ECO:0000256" key="4">
    <source>
        <dbReference type="ARBA" id="ARBA00003889"/>
    </source>
</evidence>
<organism evidence="20 21">
    <name type="scientific">Dialister hominis</name>
    <dbReference type="NCBI Taxonomy" id="2582419"/>
    <lineage>
        <taxon>Bacteria</taxon>
        <taxon>Bacillati</taxon>
        <taxon>Bacillota</taxon>
        <taxon>Negativicutes</taxon>
        <taxon>Veillonellales</taxon>
        <taxon>Veillonellaceae</taxon>
        <taxon>Dialister</taxon>
    </lineage>
</organism>
<evidence type="ECO:0000256" key="12">
    <source>
        <dbReference type="ARBA" id="ARBA00022741"/>
    </source>
</evidence>
<proteinExistence type="inferred from homology"/>
<keyword evidence="11 20" id="KW-0808">Transferase</keyword>
<evidence type="ECO:0000256" key="5">
    <source>
        <dbReference type="ARBA" id="ARBA00004692"/>
    </source>
</evidence>
<dbReference type="GO" id="GO:0043752">
    <property type="term" value="F:adenosylcobinamide kinase activity"/>
    <property type="evidence" value="ECO:0007669"/>
    <property type="project" value="UniProtKB-EC"/>
</dbReference>
<dbReference type="UniPathway" id="UPA00148">
    <property type="reaction ID" value="UER00236"/>
</dbReference>
<evidence type="ECO:0000256" key="2">
    <source>
        <dbReference type="ARBA" id="ARBA00000711"/>
    </source>
</evidence>
<evidence type="ECO:0000256" key="11">
    <source>
        <dbReference type="ARBA" id="ARBA00022679"/>
    </source>
</evidence>
<evidence type="ECO:0000256" key="9">
    <source>
        <dbReference type="ARBA" id="ARBA00012523"/>
    </source>
</evidence>
<keyword evidence="13 20" id="KW-0418">Kinase</keyword>
<evidence type="ECO:0000256" key="15">
    <source>
        <dbReference type="ARBA" id="ARBA00023134"/>
    </source>
</evidence>
<keyword evidence="10" id="KW-0169">Cobalamin biosynthesis</keyword>
<feature type="active site" description="GMP-histidine intermediate" evidence="18">
    <location>
        <position position="52"/>
    </location>
</feature>
<dbReference type="OrthoDB" id="9799422at2"/>
<keyword evidence="15 19" id="KW-0342">GTP-binding</keyword>
<dbReference type="NCBIfam" id="NF004469">
    <property type="entry name" value="PRK05800.1"/>
    <property type="match status" value="1"/>
</dbReference>
<reference evidence="21" key="1">
    <citation type="submission" date="2019-05" db="EMBL/GenBank/DDBJ databases">
        <title>Complete genome sequencing of Dialister sp. strain 5BBH33.</title>
        <authorList>
            <person name="Sakamoto M."/>
            <person name="Murakami T."/>
            <person name="Mori H."/>
        </authorList>
    </citation>
    <scope>NUCLEOTIDE SEQUENCE [LARGE SCALE GENOMIC DNA]</scope>
    <source>
        <strain evidence="21">5BBH33</strain>
    </source>
</reference>
<comment type="similarity">
    <text evidence="7">Belongs to the CobU/CobP family.</text>
</comment>
<comment type="catalytic activity">
    <reaction evidence="2">
        <text>adenosylcob(III)inamide phosphate + GTP + H(+) = adenosylcob(III)inamide-GDP + diphosphate</text>
        <dbReference type="Rhea" id="RHEA:22712"/>
        <dbReference type="ChEBI" id="CHEBI:15378"/>
        <dbReference type="ChEBI" id="CHEBI:33019"/>
        <dbReference type="ChEBI" id="CHEBI:37565"/>
        <dbReference type="ChEBI" id="CHEBI:58502"/>
        <dbReference type="ChEBI" id="CHEBI:60487"/>
        <dbReference type="EC" id="2.7.7.62"/>
    </reaction>
</comment>
<evidence type="ECO:0000256" key="6">
    <source>
        <dbReference type="ARBA" id="ARBA00005159"/>
    </source>
</evidence>
<dbReference type="InterPro" id="IPR027417">
    <property type="entry name" value="P-loop_NTPase"/>
</dbReference>